<sequence length="199" mass="22963">LTLYEYCLTLSQERELIWRRRISVVSVLFLVNRYAIILQGIFNVIKASIWIYHHDKDLEEKVTENLVYLPTSGEDTNIFQTFHILTFIIAFSAIRAYAIWDRDKRIFLVSLVLCLVYVGCTIVRNRIANSCNIMFEIIVIALTWIKTIPTLRLSRGTNASFFPTLVYVMYRDGEISSSSPEGPSLAKCLFTFSSSFQAH</sequence>
<evidence type="ECO:0000313" key="1">
    <source>
        <dbReference type="EMBL" id="KAI0083621.1"/>
    </source>
</evidence>
<keyword evidence="2" id="KW-1185">Reference proteome</keyword>
<name>A0ACB8TNP9_9APHY</name>
<dbReference type="EMBL" id="MU274958">
    <property type="protein sequence ID" value="KAI0083621.1"/>
    <property type="molecule type" value="Genomic_DNA"/>
</dbReference>
<gene>
    <name evidence="1" type="ORF">BDY19DRAFT_900034</name>
</gene>
<proteinExistence type="predicted"/>
<accession>A0ACB8TNP9</accession>
<protein>
    <submittedName>
        <fullName evidence="1">Uncharacterized protein</fullName>
    </submittedName>
</protein>
<feature type="non-terminal residue" evidence="1">
    <location>
        <position position="1"/>
    </location>
</feature>
<reference evidence="1" key="1">
    <citation type="journal article" date="2021" name="Environ. Microbiol.">
        <title>Gene family expansions and transcriptome signatures uncover fungal adaptations to wood decay.</title>
        <authorList>
            <person name="Hage H."/>
            <person name="Miyauchi S."/>
            <person name="Viragh M."/>
            <person name="Drula E."/>
            <person name="Min B."/>
            <person name="Chaduli D."/>
            <person name="Navarro D."/>
            <person name="Favel A."/>
            <person name="Norest M."/>
            <person name="Lesage-Meessen L."/>
            <person name="Balint B."/>
            <person name="Merenyi Z."/>
            <person name="de Eugenio L."/>
            <person name="Morin E."/>
            <person name="Martinez A.T."/>
            <person name="Baldrian P."/>
            <person name="Stursova M."/>
            <person name="Martinez M.J."/>
            <person name="Novotny C."/>
            <person name="Magnuson J.K."/>
            <person name="Spatafora J.W."/>
            <person name="Maurice S."/>
            <person name="Pangilinan J."/>
            <person name="Andreopoulos W."/>
            <person name="LaButti K."/>
            <person name="Hundley H."/>
            <person name="Na H."/>
            <person name="Kuo A."/>
            <person name="Barry K."/>
            <person name="Lipzen A."/>
            <person name="Henrissat B."/>
            <person name="Riley R."/>
            <person name="Ahrendt S."/>
            <person name="Nagy L.G."/>
            <person name="Grigoriev I.V."/>
            <person name="Martin F."/>
            <person name="Rosso M.N."/>
        </authorList>
    </citation>
    <scope>NUCLEOTIDE SEQUENCE</scope>
    <source>
        <strain evidence="1">CBS 384.51</strain>
    </source>
</reference>
<evidence type="ECO:0000313" key="2">
    <source>
        <dbReference type="Proteomes" id="UP001055072"/>
    </source>
</evidence>
<dbReference type="Proteomes" id="UP001055072">
    <property type="component" value="Unassembled WGS sequence"/>
</dbReference>
<comment type="caution">
    <text evidence="1">The sequence shown here is derived from an EMBL/GenBank/DDBJ whole genome shotgun (WGS) entry which is preliminary data.</text>
</comment>
<organism evidence="1 2">
    <name type="scientific">Irpex rosettiformis</name>
    <dbReference type="NCBI Taxonomy" id="378272"/>
    <lineage>
        <taxon>Eukaryota</taxon>
        <taxon>Fungi</taxon>
        <taxon>Dikarya</taxon>
        <taxon>Basidiomycota</taxon>
        <taxon>Agaricomycotina</taxon>
        <taxon>Agaricomycetes</taxon>
        <taxon>Polyporales</taxon>
        <taxon>Irpicaceae</taxon>
        <taxon>Irpex</taxon>
    </lineage>
</organism>